<dbReference type="RefSeq" id="WP_068850570.1">
    <property type="nucleotide sequence ID" value="NZ_LYDR01000145.1"/>
</dbReference>
<sequence>MAEDSLETVKVTIDVSDESIFIFPSTSPKIPKGMKVNQGFILEPGQTFAGWTFNEMRLLGDGTHDIVRKDLVATA</sequence>
<dbReference type="EMBL" id="LYDR01000145">
    <property type="protein sequence ID" value="ODA29057.1"/>
    <property type="molecule type" value="Genomic_DNA"/>
</dbReference>
<dbReference type="STRING" id="1841610.A6X21_10225"/>
<gene>
    <name evidence="1" type="ORF">A6X21_10225</name>
</gene>
<accession>A0A1C3E725</accession>
<proteinExistence type="predicted"/>
<dbReference type="AlphaFoldDB" id="A0A1C3E725"/>
<dbReference type="Proteomes" id="UP000094828">
    <property type="component" value="Unassembled WGS sequence"/>
</dbReference>
<comment type="caution">
    <text evidence="1">The sequence shown here is derived from an EMBL/GenBank/DDBJ whole genome shotgun (WGS) entry which is preliminary data.</text>
</comment>
<reference evidence="1 2" key="1">
    <citation type="submission" date="2016-05" db="EMBL/GenBank/DDBJ databases">
        <title>Genomic and physiological characterization of Planctopirus sp. isolated from fresh water lake.</title>
        <authorList>
            <person name="Subhash Y."/>
            <person name="Ramana C."/>
        </authorList>
    </citation>
    <scope>NUCLEOTIDE SEQUENCE [LARGE SCALE GENOMIC DNA]</scope>
    <source>
        <strain evidence="1 2">JC280</strain>
    </source>
</reference>
<evidence type="ECO:0000313" key="1">
    <source>
        <dbReference type="EMBL" id="ODA29057.1"/>
    </source>
</evidence>
<name>A0A1C3E725_9PLAN</name>
<evidence type="ECO:0000313" key="2">
    <source>
        <dbReference type="Proteomes" id="UP000094828"/>
    </source>
</evidence>
<organism evidence="1 2">
    <name type="scientific">Planctopirus hydrillae</name>
    <dbReference type="NCBI Taxonomy" id="1841610"/>
    <lineage>
        <taxon>Bacteria</taxon>
        <taxon>Pseudomonadati</taxon>
        <taxon>Planctomycetota</taxon>
        <taxon>Planctomycetia</taxon>
        <taxon>Planctomycetales</taxon>
        <taxon>Planctomycetaceae</taxon>
        <taxon>Planctopirus</taxon>
    </lineage>
</organism>
<protein>
    <submittedName>
        <fullName evidence="1">Uncharacterized protein</fullName>
    </submittedName>
</protein>
<keyword evidence="2" id="KW-1185">Reference proteome</keyword>